<dbReference type="EMBL" id="SJZJ01000002">
    <property type="protein sequence ID" value="TCJ30748.1"/>
    <property type="molecule type" value="Genomic_DNA"/>
</dbReference>
<dbReference type="AlphaFoldDB" id="A0A4R1CL44"/>
<gene>
    <name evidence="2" type="ORF">EPD65_01550</name>
</gene>
<reference evidence="2 3" key="1">
    <citation type="submission" date="2019-03" db="EMBL/GenBank/DDBJ databases">
        <authorList>
            <person name="Kim M.K.M."/>
        </authorList>
    </citation>
    <scope>NUCLEOTIDE SEQUENCE [LARGE SCALE GENOMIC DNA]</scope>
    <source>
        <strain evidence="2 3">18JY15-6</strain>
    </source>
</reference>
<evidence type="ECO:0000313" key="2">
    <source>
        <dbReference type="EMBL" id="TCJ30748.1"/>
    </source>
</evidence>
<protein>
    <submittedName>
        <fullName evidence="2">Uncharacterized protein</fullName>
    </submittedName>
</protein>
<dbReference type="Proteomes" id="UP000295453">
    <property type="component" value="Unassembled WGS sequence"/>
</dbReference>
<keyword evidence="3" id="KW-1185">Reference proteome</keyword>
<sequence>MSRQTGTVLRRTPRPLPRWVIRALPWVYLAGGVALVPWALYLALTLPANYATDHYRGTWVIFDVGLAVALASVGWCAFRRSPTIIIALAVAATLLFTDAWFDVSSARGDDHRQALLSALLLEIPGGLVCLRLAHRALYRVLAAGGLVDLDIVADEQAAAENDC</sequence>
<feature type="transmembrane region" description="Helical" evidence="1">
    <location>
        <begin position="20"/>
        <end position="44"/>
    </location>
</feature>
<dbReference type="RefSeq" id="WP_131581285.1">
    <property type="nucleotide sequence ID" value="NZ_SJZJ01000002.1"/>
</dbReference>
<dbReference type="OrthoDB" id="4948328at2"/>
<accession>A0A4R1CL44</accession>
<feature type="transmembrane region" description="Helical" evidence="1">
    <location>
        <begin position="84"/>
        <end position="101"/>
    </location>
</feature>
<keyword evidence="1" id="KW-0472">Membrane</keyword>
<evidence type="ECO:0000313" key="3">
    <source>
        <dbReference type="Proteomes" id="UP000295453"/>
    </source>
</evidence>
<feature type="transmembrane region" description="Helical" evidence="1">
    <location>
        <begin position="113"/>
        <end position="133"/>
    </location>
</feature>
<evidence type="ECO:0000256" key="1">
    <source>
        <dbReference type="SAM" id="Phobius"/>
    </source>
</evidence>
<keyword evidence="1" id="KW-1133">Transmembrane helix</keyword>
<feature type="transmembrane region" description="Helical" evidence="1">
    <location>
        <begin position="56"/>
        <end position="77"/>
    </location>
</feature>
<keyword evidence="1" id="KW-0812">Transmembrane</keyword>
<comment type="caution">
    <text evidence="2">The sequence shown here is derived from an EMBL/GenBank/DDBJ whole genome shotgun (WGS) entry which is preliminary data.</text>
</comment>
<name>A0A4R1CL44_9ACTN</name>
<organism evidence="2 3">
    <name type="scientific">Nocardioides jejuensis</name>
    <dbReference type="NCBI Taxonomy" id="2502782"/>
    <lineage>
        <taxon>Bacteria</taxon>
        <taxon>Bacillati</taxon>
        <taxon>Actinomycetota</taxon>
        <taxon>Actinomycetes</taxon>
        <taxon>Propionibacteriales</taxon>
        <taxon>Nocardioidaceae</taxon>
        <taxon>Nocardioides</taxon>
    </lineage>
</organism>
<proteinExistence type="predicted"/>